<reference evidence="2" key="1">
    <citation type="submission" date="2023-06" db="EMBL/GenBank/DDBJ databases">
        <title>Genome-scale phylogeny and comparative genomics of the fungal order Sordariales.</title>
        <authorList>
            <consortium name="Lawrence Berkeley National Laboratory"/>
            <person name="Hensen N."/>
            <person name="Bonometti L."/>
            <person name="Westerberg I."/>
            <person name="Brannstrom I.O."/>
            <person name="Guillou S."/>
            <person name="Cros-Aarteil S."/>
            <person name="Calhoun S."/>
            <person name="Haridas S."/>
            <person name="Kuo A."/>
            <person name="Mondo S."/>
            <person name="Pangilinan J."/>
            <person name="Riley R."/>
            <person name="Labutti K."/>
            <person name="Andreopoulos B."/>
            <person name="Lipzen A."/>
            <person name="Chen C."/>
            <person name="Yanf M."/>
            <person name="Daum C."/>
            <person name="Ng V."/>
            <person name="Clum A."/>
            <person name="Steindorff A."/>
            <person name="Ohm R."/>
            <person name="Martin F."/>
            <person name="Silar P."/>
            <person name="Natvig D."/>
            <person name="Lalanne C."/>
            <person name="Gautier V."/>
            <person name="Ament-Velasquez S.L."/>
            <person name="Kruys A."/>
            <person name="Hutchinson M.I."/>
            <person name="Powell A.J."/>
            <person name="Barry K."/>
            <person name="Miller A.N."/>
            <person name="Grigoriev I.V."/>
            <person name="Debuchy R."/>
            <person name="Gladieux P."/>
            <person name="Thoren M.H."/>
            <person name="Johannesson H."/>
        </authorList>
    </citation>
    <scope>NUCLEOTIDE SEQUENCE</scope>
    <source>
        <strain evidence="2">SMH2532-1</strain>
    </source>
</reference>
<sequence length="131" mass="14634">MLDLSRVVRPVCGPNSGSFPPCLPDRHRNSRSPGAPSLPPGQIPPGAPQENLHQGARPRIHEGHRHHQRRSRGLLCRRYLRCPNLPSPLSRRLLPAMQACQVVSRRLAIRPALRSCSALRGWTHAAVHRLQ</sequence>
<evidence type="ECO:0000256" key="1">
    <source>
        <dbReference type="SAM" id="MobiDB-lite"/>
    </source>
</evidence>
<evidence type="ECO:0000313" key="2">
    <source>
        <dbReference type="EMBL" id="KAK0641426.1"/>
    </source>
</evidence>
<keyword evidence="3" id="KW-1185">Reference proteome</keyword>
<dbReference type="EMBL" id="JAULSV010000006">
    <property type="protein sequence ID" value="KAK0641426.1"/>
    <property type="molecule type" value="Genomic_DNA"/>
</dbReference>
<organism evidence="2 3">
    <name type="scientific">Cercophora newfieldiana</name>
    <dbReference type="NCBI Taxonomy" id="92897"/>
    <lineage>
        <taxon>Eukaryota</taxon>
        <taxon>Fungi</taxon>
        <taxon>Dikarya</taxon>
        <taxon>Ascomycota</taxon>
        <taxon>Pezizomycotina</taxon>
        <taxon>Sordariomycetes</taxon>
        <taxon>Sordariomycetidae</taxon>
        <taxon>Sordariales</taxon>
        <taxon>Lasiosphaeriaceae</taxon>
        <taxon>Cercophora</taxon>
    </lineage>
</organism>
<dbReference type="Proteomes" id="UP001174936">
    <property type="component" value="Unassembled WGS sequence"/>
</dbReference>
<gene>
    <name evidence="2" type="ORF">B0T16DRAFT_419815</name>
</gene>
<comment type="caution">
    <text evidence="2">The sequence shown here is derived from an EMBL/GenBank/DDBJ whole genome shotgun (WGS) entry which is preliminary data.</text>
</comment>
<protein>
    <submittedName>
        <fullName evidence="2">Uncharacterized protein</fullName>
    </submittedName>
</protein>
<evidence type="ECO:0000313" key="3">
    <source>
        <dbReference type="Proteomes" id="UP001174936"/>
    </source>
</evidence>
<accession>A0AA39XXK4</accession>
<name>A0AA39XXK4_9PEZI</name>
<feature type="region of interest" description="Disordered" evidence="1">
    <location>
        <begin position="18"/>
        <end position="71"/>
    </location>
</feature>
<proteinExistence type="predicted"/>
<feature type="compositionally biased region" description="Pro residues" evidence="1">
    <location>
        <begin position="36"/>
        <end position="47"/>
    </location>
</feature>
<dbReference type="AlphaFoldDB" id="A0AA39XXK4"/>
<feature type="compositionally biased region" description="Basic residues" evidence="1">
    <location>
        <begin position="56"/>
        <end position="71"/>
    </location>
</feature>